<dbReference type="SUPFAM" id="SSF160574">
    <property type="entry name" value="BT0923-like"/>
    <property type="match status" value="1"/>
</dbReference>
<keyword evidence="3" id="KW-1185">Reference proteome</keyword>
<dbReference type="GO" id="GO:0016779">
    <property type="term" value="F:nucleotidyltransferase activity"/>
    <property type="evidence" value="ECO:0007669"/>
    <property type="project" value="UniProtKB-KW"/>
</dbReference>
<evidence type="ECO:0000256" key="1">
    <source>
        <dbReference type="SAM" id="SignalP"/>
    </source>
</evidence>
<gene>
    <name evidence="2" type="ORF">GWK09_03180</name>
</gene>
<dbReference type="EMBL" id="JAABOP010000001">
    <property type="protein sequence ID" value="NER09508.1"/>
    <property type="molecule type" value="Genomic_DNA"/>
</dbReference>
<dbReference type="AlphaFoldDB" id="A0A6P0UCX9"/>
<name>A0A6P0UCX9_9FLAO</name>
<organism evidence="2 3">
    <name type="scientific">Muriicola jejuensis</name>
    <dbReference type="NCBI Taxonomy" id="504488"/>
    <lineage>
        <taxon>Bacteria</taxon>
        <taxon>Pseudomonadati</taxon>
        <taxon>Bacteroidota</taxon>
        <taxon>Flavobacteriia</taxon>
        <taxon>Flavobacteriales</taxon>
        <taxon>Flavobacteriaceae</taxon>
        <taxon>Muriicola</taxon>
    </lineage>
</organism>
<proteinExistence type="predicted"/>
<keyword evidence="2" id="KW-0548">Nucleotidyltransferase</keyword>
<feature type="signal peptide" evidence="1">
    <location>
        <begin position="1"/>
        <end position="19"/>
    </location>
</feature>
<evidence type="ECO:0000313" key="2">
    <source>
        <dbReference type="EMBL" id="NER09508.1"/>
    </source>
</evidence>
<keyword evidence="2" id="KW-0808">Transferase</keyword>
<sequence>MRKAVFGLLFLGLASLTFAQDRPKDEVRTVELEGVVLTSPNYAYLAEVQNAESSEVVKKLERKVASFDLKESPIYNKIDKAYEVFFSNSKGKILAVYDDNGKILSAFERFGDVIVPDPIRNTVFQAYPDWKMNSNKYLVTYYHDKGAKKTYYFQLEKNNKKKNLKLTWEGMEY</sequence>
<evidence type="ECO:0000313" key="3">
    <source>
        <dbReference type="Proteomes" id="UP000468443"/>
    </source>
</evidence>
<accession>A0A6P0UCX9</accession>
<reference evidence="2 3" key="1">
    <citation type="submission" date="2020-01" db="EMBL/GenBank/DDBJ databases">
        <title>Muriicola jejuensis KCTC 22299.</title>
        <authorList>
            <person name="Wang G."/>
        </authorList>
    </citation>
    <scope>NUCLEOTIDE SEQUENCE [LARGE SCALE GENOMIC DNA]</scope>
    <source>
        <strain evidence="2 3">KCTC 22299</strain>
    </source>
</reference>
<dbReference type="RefSeq" id="WP_163691560.1">
    <property type="nucleotide sequence ID" value="NZ_FXTW01000001.1"/>
</dbReference>
<feature type="chain" id="PRO_5027033139" evidence="1">
    <location>
        <begin position="20"/>
        <end position="173"/>
    </location>
</feature>
<comment type="caution">
    <text evidence="2">The sequence shown here is derived from an EMBL/GenBank/DDBJ whole genome shotgun (WGS) entry which is preliminary data.</text>
</comment>
<protein>
    <submittedName>
        <fullName evidence="2">Nicotinate-nucleotide adenylyltransferase</fullName>
    </submittedName>
</protein>
<dbReference type="Proteomes" id="UP000468443">
    <property type="component" value="Unassembled WGS sequence"/>
</dbReference>
<keyword evidence="1" id="KW-0732">Signal</keyword>